<dbReference type="InterPro" id="IPR017441">
    <property type="entry name" value="Protein_kinase_ATP_BS"/>
</dbReference>
<dbReference type="InterPro" id="IPR000008">
    <property type="entry name" value="C2_dom"/>
</dbReference>
<dbReference type="InParanoid" id="A0A162N8W3"/>
<proteinExistence type="predicted"/>
<dbReference type="Gene3D" id="1.10.510.10">
    <property type="entry name" value="Transferase(Phosphotransferase) domain 1"/>
    <property type="match status" value="1"/>
</dbReference>
<dbReference type="GO" id="GO:0005524">
    <property type="term" value="F:ATP binding"/>
    <property type="evidence" value="ECO:0007669"/>
    <property type="project" value="UniProtKB-UniRule"/>
</dbReference>
<dbReference type="PROSITE" id="PS50004">
    <property type="entry name" value="C2"/>
    <property type="match status" value="1"/>
</dbReference>
<dbReference type="GO" id="GO:0004674">
    <property type="term" value="F:protein serine/threonine kinase activity"/>
    <property type="evidence" value="ECO:0007669"/>
    <property type="project" value="UniProtKB-KW"/>
</dbReference>
<evidence type="ECO:0000256" key="1">
    <source>
        <dbReference type="ARBA" id="ARBA00022527"/>
    </source>
</evidence>
<evidence type="ECO:0000256" key="2">
    <source>
        <dbReference type="ARBA" id="ARBA00022553"/>
    </source>
</evidence>
<keyword evidence="2" id="KW-0597">Phosphoprotein</keyword>
<dbReference type="Proteomes" id="UP000077315">
    <property type="component" value="Unassembled WGS sequence"/>
</dbReference>
<dbReference type="SUPFAM" id="SSF49562">
    <property type="entry name" value="C2 domain (Calcium/lipid-binding domain, CaLB)"/>
    <property type="match status" value="1"/>
</dbReference>
<keyword evidence="3" id="KW-0808">Transferase</keyword>
<dbReference type="STRING" id="763407.A0A162N8W3"/>
<evidence type="ECO:0000313" key="11">
    <source>
        <dbReference type="Proteomes" id="UP000077315"/>
    </source>
</evidence>
<dbReference type="PROSITE" id="PS00108">
    <property type="entry name" value="PROTEIN_KINASE_ST"/>
    <property type="match status" value="1"/>
</dbReference>
<reference evidence="11" key="1">
    <citation type="submission" date="2015-06" db="EMBL/GenBank/DDBJ databases">
        <title>Expansion of signal transduction pathways in fungi by whole-genome duplication.</title>
        <authorList>
            <consortium name="DOE Joint Genome Institute"/>
            <person name="Corrochano L.M."/>
            <person name="Kuo A."/>
            <person name="Marcet-Houben M."/>
            <person name="Polaino S."/>
            <person name="Salamov A."/>
            <person name="Villalobos J.M."/>
            <person name="Alvarez M.I."/>
            <person name="Avalos J."/>
            <person name="Benito E.P."/>
            <person name="Benoit I."/>
            <person name="Burger G."/>
            <person name="Camino L.P."/>
            <person name="Canovas D."/>
            <person name="Cerda-Olmedo E."/>
            <person name="Cheng J.-F."/>
            <person name="Dominguez A."/>
            <person name="Elias M."/>
            <person name="Eslava A.P."/>
            <person name="Glaser F."/>
            <person name="Grimwood J."/>
            <person name="Gutierrez G."/>
            <person name="Heitman J."/>
            <person name="Henrissat B."/>
            <person name="Iturriaga E.A."/>
            <person name="Lang B.F."/>
            <person name="Lavin J.L."/>
            <person name="Lee S."/>
            <person name="Li W."/>
            <person name="Lindquist E."/>
            <person name="Lopez-Garcia S."/>
            <person name="Luque E.M."/>
            <person name="Marcos A.T."/>
            <person name="Martin J."/>
            <person name="McCluskey K."/>
            <person name="Medina H.R."/>
            <person name="Miralles-Duran A."/>
            <person name="Miyazaki A."/>
            <person name="Munoz-Torres E."/>
            <person name="Oguiza J.A."/>
            <person name="Ohm R."/>
            <person name="Olmedo M."/>
            <person name="Orejas M."/>
            <person name="Ortiz-Castellanos L."/>
            <person name="Pisabarro A.G."/>
            <person name="Rodriguez-Romero J."/>
            <person name="Ruiz-Herrera J."/>
            <person name="Ruiz-Vazquez R."/>
            <person name="Sanz C."/>
            <person name="Schackwitz W."/>
            <person name="Schmutz J."/>
            <person name="Shahriari M."/>
            <person name="Shelest E."/>
            <person name="Silva-Franco F."/>
            <person name="Soanes D."/>
            <person name="Syed K."/>
            <person name="Tagua V.G."/>
            <person name="Talbot N.J."/>
            <person name="Thon M."/>
            <person name="De vries R.P."/>
            <person name="Wiebenga A."/>
            <person name="Yadav J.S."/>
            <person name="Braun E.L."/>
            <person name="Baker S."/>
            <person name="Garre V."/>
            <person name="Horwitz B."/>
            <person name="Torres-Martinez S."/>
            <person name="Idnurm A."/>
            <person name="Herrera-Estrella A."/>
            <person name="Gabaldon T."/>
            <person name="Grigoriev I.V."/>
        </authorList>
    </citation>
    <scope>NUCLEOTIDE SEQUENCE [LARGE SCALE GENOMIC DNA]</scope>
    <source>
        <strain evidence="11">NRRL 1555(-)</strain>
    </source>
</reference>
<dbReference type="Gene3D" id="2.60.40.150">
    <property type="entry name" value="C2 domain"/>
    <property type="match status" value="1"/>
</dbReference>
<feature type="domain" description="C2" evidence="8">
    <location>
        <begin position="48"/>
        <end position="191"/>
    </location>
</feature>
<dbReference type="PANTHER" id="PTHR24351">
    <property type="entry name" value="RIBOSOMAL PROTEIN S6 KINASE"/>
    <property type="match status" value="1"/>
</dbReference>
<protein>
    <submittedName>
        <fullName evidence="10">Protein kinase A catalytic subunit</fullName>
    </submittedName>
</protein>
<keyword evidence="6 7" id="KW-0067">ATP-binding</keyword>
<dbReference type="SUPFAM" id="SSF56112">
    <property type="entry name" value="Protein kinase-like (PK-like)"/>
    <property type="match status" value="1"/>
</dbReference>
<dbReference type="Pfam" id="PF00069">
    <property type="entry name" value="Pkinase"/>
    <property type="match status" value="1"/>
</dbReference>
<evidence type="ECO:0000256" key="5">
    <source>
        <dbReference type="ARBA" id="ARBA00022777"/>
    </source>
</evidence>
<dbReference type="OrthoDB" id="63267at2759"/>
<dbReference type="SMART" id="SM00220">
    <property type="entry name" value="S_TKc"/>
    <property type="match status" value="1"/>
</dbReference>
<accession>A0A162N8W3</accession>
<dbReference type="Pfam" id="PF00168">
    <property type="entry name" value="C2"/>
    <property type="match status" value="1"/>
</dbReference>
<keyword evidence="1" id="KW-0723">Serine/threonine-protein kinase</keyword>
<evidence type="ECO:0000259" key="8">
    <source>
        <dbReference type="PROSITE" id="PS50004"/>
    </source>
</evidence>
<evidence type="ECO:0000256" key="4">
    <source>
        <dbReference type="ARBA" id="ARBA00022741"/>
    </source>
</evidence>
<evidence type="ECO:0000259" key="9">
    <source>
        <dbReference type="PROSITE" id="PS50011"/>
    </source>
</evidence>
<evidence type="ECO:0000313" key="10">
    <source>
        <dbReference type="EMBL" id="OAD66934.1"/>
    </source>
</evidence>
<organism evidence="10 11">
    <name type="scientific">Phycomyces blakesleeanus (strain ATCC 8743b / DSM 1359 / FGSC 10004 / NBRC 33097 / NRRL 1555)</name>
    <dbReference type="NCBI Taxonomy" id="763407"/>
    <lineage>
        <taxon>Eukaryota</taxon>
        <taxon>Fungi</taxon>
        <taxon>Fungi incertae sedis</taxon>
        <taxon>Mucoromycota</taxon>
        <taxon>Mucoromycotina</taxon>
        <taxon>Mucoromycetes</taxon>
        <taxon>Mucorales</taxon>
        <taxon>Phycomycetaceae</taxon>
        <taxon>Phycomyces</taxon>
    </lineage>
</organism>
<keyword evidence="4 7" id="KW-0547">Nucleotide-binding</keyword>
<name>A0A162N8W3_PHYB8</name>
<dbReference type="InterPro" id="IPR011009">
    <property type="entry name" value="Kinase-like_dom_sf"/>
</dbReference>
<dbReference type="InterPro" id="IPR045270">
    <property type="entry name" value="STKc_AGC"/>
</dbReference>
<dbReference type="InterPro" id="IPR000719">
    <property type="entry name" value="Prot_kinase_dom"/>
</dbReference>
<dbReference type="FunFam" id="3.30.200.20:FF:000042">
    <property type="entry name" value="Aurora kinase A"/>
    <property type="match status" value="1"/>
</dbReference>
<evidence type="ECO:0000256" key="3">
    <source>
        <dbReference type="ARBA" id="ARBA00022679"/>
    </source>
</evidence>
<dbReference type="InterPro" id="IPR008271">
    <property type="entry name" value="Ser/Thr_kinase_AS"/>
</dbReference>
<feature type="domain" description="Protein kinase" evidence="9">
    <location>
        <begin position="231"/>
        <end position="486"/>
    </location>
</feature>
<dbReference type="PROSITE" id="PS00107">
    <property type="entry name" value="PROTEIN_KINASE_ATP"/>
    <property type="match status" value="1"/>
</dbReference>
<keyword evidence="5 10" id="KW-0418">Kinase</keyword>
<dbReference type="PROSITE" id="PS50011">
    <property type="entry name" value="PROTEIN_KINASE_DOM"/>
    <property type="match status" value="1"/>
</dbReference>
<dbReference type="InterPro" id="IPR035892">
    <property type="entry name" value="C2_domain_sf"/>
</dbReference>
<evidence type="ECO:0000256" key="6">
    <source>
        <dbReference type="ARBA" id="ARBA00022840"/>
    </source>
</evidence>
<dbReference type="AlphaFoldDB" id="A0A162N8W3"/>
<evidence type="ECO:0000256" key="7">
    <source>
        <dbReference type="PROSITE-ProRule" id="PRU10141"/>
    </source>
</evidence>
<dbReference type="RefSeq" id="XP_018284974.1">
    <property type="nucleotide sequence ID" value="XM_018440159.1"/>
</dbReference>
<gene>
    <name evidence="10" type="primary">PkaC11</name>
    <name evidence="10" type="ORF">PHYBLDRAFT_41457</name>
</gene>
<dbReference type="CDD" id="cd05123">
    <property type="entry name" value="STKc_AGC"/>
    <property type="match status" value="1"/>
</dbReference>
<dbReference type="FunFam" id="1.10.510.10:FF:000008">
    <property type="entry name" value="Non-specific serine/threonine protein kinase"/>
    <property type="match status" value="1"/>
</dbReference>
<dbReference type="EMBL" id="KV441026">
    <property type="protein sequence ID" value="OAD66934.1"/>
    <property type="molecule type" value="Genomic_DNA"/>
</dbReference>
<sequence>MASFAENLVKNLNYPLSLGLSDRLSHLSTSLAQSLNLKPQQPQVPPTEPVDIRRLAPPAPEQTKGTFEINLIDAKHLAIHDSLKAQVYCLVYYQGNVLSTLDTIQNPVTTTANATNASYSPFDLLNMVSRQANPTWNTTATFDVSSEQGELTLFVYDRGNPLESGEDRCLGTATLQPRLQHEKTIELRLELQPPIPLATCSQSTTSVSGHVRLQLTYMDAEARIKLTPDSFHIVRLLGRGSFGKVYQVIKRNTKQTYAMKVLSKRLLVAENEIAHTLSERNVLIGTFTNPFIVSLKFSFQTPEHLFLVMEYIPGGDLFEHLQRQTFVSDQVARFFISEIICAFQDIHAQNVVYRDLKPENIMLDSLGHIALTDFGLCKELGQSQTTATFCGTGEYLAPEMVLHKPYGQQVDWWSLGILLYELLVGRPPFQAVNRNTLYDRICRAKLSFPSHVSAQSKDLIRSLLERDPLKRLGAKGAEQVKAHPWFDAVQWDLVASKRVQPPPLLASKPPPKPICIPTSKKRDTHASFLSSLQDNSPLSPTIQSAFHGFSYVNETSQASLRSSIISFDDDDF</sequence>
<dbReference type="Gene3D" id="3.30.200.20">
    <property type="entry name" value="Phosphorylase Kinase, domain 1"/>
    <property type="match status" value="1"/>
</dbReference>
<dbReference type="VEuPathDB" id="FungiDB:PHYBLDRAFT_41457"/>
<dbReference type="GeneID" id="29001065"/>
<feature type="binding site" evidence="7">
    <location>
        <position position="260"/>
    </location>
    <ligand>
        <name>ATP</name>
        <dbReference type="ChEBI" id="CHEBI:30616"/>
    </ligand>
</feature>
<keyword evidence="11" id="KW-1185">Reference proteome</keyword>